<keyword evidence="4 5" id="KW-0472">Membrane</keyword>
<dbReference type="InterPro" id="IPR023352">
    <property type="entry name" value="MAPEG-like_dom_sf"/>
</dbReference>
<evidence type="ECO:0000256" key="5">
    <source>
        <dbReference type="SAM" id="Phobius"/>
    </source>
</evidence>
<accession>A0ABS3FQL4</accession>
<dbReference type="PANTHER" id="PTHR10250">
    <property type="entry name" value="MICROSOMAL GLUTATHIONE S-TRANSFERASE"/>
    <property type="match status" value="1"/>
</dbReference>
<dbReference type="EMBL" id="JAFLQW010000272">
    <property type="protein sequence ID" value="MBO0349411.1"/>
    <property type="molecule type" value="Genomic_DNA"/>
</dbReference>
<sequence>MSPWPSLVTVSALIVYFVVTINVGRARFKYKILPPAMSGNSDFERVVRVHENTLEQMILFLPALWIFSEFVSPVWAGVIGSFWVLGRIVYAWGYYQAAEKRGIGFAISSLTSMVLLIGSLVGIILNVVQSGILS</sequence>
<dbReference type="InterPro" id="IPR001129">
    <property type="entry name" value="Membr-assoc_MAPEG"/>
</dbReference>
<feature type="transmembrane region" description="Helical" evidence="5">
    <location>
        <begin position="58"/>
        <end position="85"/>
    </location>
</feature>
<comment type="caution">
    <text evidence="6">The sequence shown here is derived from an EMBL/GenBank/DDBJ whole genome shotgun (WGS) entry which is preliminary data.</text>
</comment>
<dbReference type="InterPro" id="IPR050997">
    <property type="entry name" value="MAPEG"/>
</dbReference>
<comment type="subcellular location">
    <subcellularLocation>
        <location evidence="1">Membrane</location>
        <topology evidence="1">Multi-pass membrane protein</topology>
    </subcellularLocation>
</comment>
<name>A0ABS3FQL4_9CYAN</name>
<keyword evidence="2 5" id="KW-0812">Transmembrane</keyword>
<dbReference type="PANTHER" id="PTHR10250:SF15">
    <property type="entry name" value="MICROSOMAL GLUTATHIONE S-TRANSFERASE-RELATED"/>
    <property type="match status" value="1"/>
</dbReference>
<reference evidence="6 7" key="1">
    <citation type="submission" date="2021-03" db="EMBL/GenBank/DDBJ databases">
        <title>Metabolic Capacity of the Antarctic Cyanobacterium Phormidium pseudopriestleyi that Sustains Oxygenic Photosynthesis in the Presence of Hydrogen Sulfide.</title>
        <authorList>
            <person name="Lumian J.E."/>
            <person name="Jungblut A.D."/>
            <person name="Dillon M.L."/>
            <person name="Hawes I."/>
            <person name="Doran P.T."/>
            <person name="Mackey T.J."/>
            <person name="Dick G.J."/>
            <person name="Grettenberger C.L."/>
            <person name="Sumner D.Y."/>
        </authorList>
    </citation>
    <scope>NUCLEOTIDE SEQUENCE [LARGE SCALE GENOMIC DNA]</scope>
    <source>
        <strain evidence="6 7">FRX01</strain>
    </source>
</reference>
<protein>
    <submittedName>
        <fullName evidence="6">MAPEG family protein</fullName>
    </submittedName>
</protein>
<evidence type="ECO:0000256" key="3">
    <source>
        <dbReference type="ARBA" id="ARBA00022989"/>
    </source>
</evidence>
<evidence type="ECO:0000313" key="6">
    <source>
        <dbReference type="EMBL" id="MBO0349411.1"/>
    </source>
</evidence>
<dbReference type="SUPFAM" id="SSF161084">
    <property type="entry name" value="MAPEG domain-like"/>
    <property type="match status" value="1"/>
</dbReference>
<dbReference type="Gene3D" id="1.20.120.550">
    <property type="entry name" value="Membrane associated eicosanoid/glutathione metabolism-like domain"/>
    <property type="match status" value="1"/>
</dbReference>
<gene>
    <name evidence="6" type="ORF">J0895_09890</name>
</gene>
<dbReference type="Pfam" id="PF01124">
    <property type="entry name" value="MAPEG"/>
    <property type="match status" value="1"/>
</dbReference>
<evidence type="ECO:0000256" key="1">
    <source>
        <dbReference type="ARBA" id="ARBA00004141"/>
    </source>
</evidence>
<evidence type="ECO:0000256" key="4">
    <source>
        <dbReference type="ARBA" id="ARBA00023136"/>
    </source>
</evidence>
<evidence type="ECO:0000256" key="2">
    <source>
        <dbReference type="ARBA" id="ARBA00022692"/>
    </source>
</evidence>
<proteinExistence type="predicted"/>
<dbReference type="RefSeq" id="WP_207087935.1">
    <property type="nucleotide sequence ID" value="NZ_JAFLQW010000272.1"/>
</dbReference>
<evidence type="ECO:0000313" key="7">
    <source>
        <dbReference type="Proteomes" id="UP000664844"/>
    </source>
</evidence>
<feature type="transmembrane region" description="Helical" evidence="5">
    <location>
        <begin position="105"/>
        <end position="128"/>
    </location>
</feature>
<keyword evidence="7" id="KW-1185">Reference proteome</keyword>
<dbReference type="Proteomes" id="UP000664844">
    <property type="component" value="Unassembled WGS sequence"/>
</dbReference>
<organism evidence="6 7">
    <name type="scientific">Phormidium pseudopriestleyi FRX01</name>
    <dbReference type="NCBI Taxonomy" id="1759528"/>
    <lineage>
        <taxon>Bacteria</taxon>
        <taxon>Bacillati</taxon>
        <taxon>Cyanobacteriota</taxon>
        <taxon>Cyanophyceae</taxon>
        <taxon>Oscillatoriophycideae</taxon>
        <taxon>Oscillatoriales</taxon>
        <taxon>Oscillatoriaceae</taxon>
        <taxon>Phormidium</taxon>
    </lineage>
</organism>
<feature type="transmembrane region" description="Helical" evidence="5">
    <location>
        <begin position="6"/>
        <end position="24"/>
    </location>
</feature>
<keyword evidence="3 5" id="KW-1133">Transmembrane helix</keyword>